<keyword evidence="2" id="KW-0282">Flagellum</keyword>
<name>A0A1H4C6M9_9RHOB</name>
<protein>
    <submittedName>
        <fullName evidence="2">Flagellar motility protein MotE, a chaperone for MotC folding</fullName>
    </submittedName>
</protein>
<evidence type="ECO:0000256" key="1">
    <source>
        <dbReference type="SAM" id="MobiDB-lite"/>
    </source>
</evidence>
<proteinExistence type="predicted"/>
<feature type="region of interest" description="Disordered" evidence="1">
    <location>
        <begin position="61"/>
        <end position="95"/>
    </location>
</feature>
<dbReference type="EMBL" id="FNQM01000006">
    <property type="protein sequence ID" value="SEA56028.1"/>
    <property type="molecule type" value="Genomic_DNA"/>
</dbReference>
<dbReference type="OrthoDB" id="9791432at2"/>
<sequence>MSAKAARSFGKAAAAPKSGGGAPGRTLLFITICFIASAVVRVGDVGGALAQNAGVDPLAMPERTALPSVPAPSARTETRRGSEEPVGNADPASCAAPNDSLLSAIRERVAALDAREQRLADREGKLSVAETQVRAEIERLVEAEKALAATLALADGAAERDVAHLVGVYETMKPKDAAKLFTEMEPTFAAGFLARMRAESAAGVFAAMEPNAAYAVTVIMAGRHVGEGVAPGLSSLGGPVGKAP</sequence>
<dbReference type="SUPFAM" id="SSF158791">
    <property type="entry name" value="MgtE N-terminal domain-like"/>
    <property type="match status" value="1"/>
</dbReference>
<keyword evidence="3" id="KW-1185">Reference proteome</keyword>
<dbReference type="RefSeq" id="WP_139284043.1">
    <property type="nucleotide sequence ID" value="NZ_FNQM01000006.1"/>
</dbReference>
<dbReference type="STRING" id="89524.SAMN05444370_106233"/>
<dbReference type="Proteomes" id="UP000198703">
    <property type="component" value="Unassembled WGS sequence"/>
</dbReference>
<feature type="region of interest" description="Disordered" evidence="1">
    <location>
        <begin position="1"/>
        <end position="20"/>
    </location>
</feature>
<gene>
    <name evidence="2" type="ORF">SAMN05444370_106233</name>
</gene>
<dbReference type="AlphaFoldDB" id="A0A1H4C6M9"/>
<reference evidence="2 3" key="1">
    <citation type="submission" date="2016-10" db="EMBL/GenBank/DDBJ databases">
        <authorList>
            <person name="de Groot N.N."/>
        </authorList>
    </citation>
    <scope>NUCLEOTIDE SEQUENCE [LARGE SCALE GENOMIC DNA]</scope>
    <source>
        <strain evidence="2 3">DSM 15345</strain>
    </source>
</reference>
<keyword evidence="2" id="KW-0966">Cell projection</keyword>
<keyword evidence="2" id="KW-0969">Cilium</keyword>
<feature type="compositionally biased region" description="Low complexity" evidence="1">
    <location>
        <begin position="1"/>
        <end position="17"/>
    </location>
</feature>
<accession>A0A1H4C6M9</accession>
<evidence type="ECO:0000313" key="3">
    <source>
        <dbReference type="Proteomes" id="UP000198703"/>
    </source>
</evidence>
<organism evidence="2 3">
    <name type="scientific">Rubrimonas cliftonensis</name>
    <dbReference type="NCBI Taxonomy" id="89524"/>
    <lineage>
        <taxon>Bacteria</taxon>
        <taxon>Pseudomonadati</taxon>
        <taxon>Pseudomonadota</taxon>
        <taxon>Alphaproteobacteria</taxon>
        <taxon>Rhodobacterales</taxon>
        <taxon>Paracoccaceae</taxon>
        <taxon>Rubrimonas</taxon>
    </lineage>
</organism>
<evidence type="ECO:0000313" key="2">
    <source>
        <dbReference type="EMBL" id="SEA56028.1"/>
    </source>
</evidence>